<dbReference type="SUPFAM" id="SSF53098">
    <property type="entry name" value="Ribonuclease H-like"/>
    <property type="match status" value="1"/>
</dbReference>
<sequence>MSSTSTVQGRSSSQVGIITGLELPSNITWTPKCHHCLVRMAVPARSSLRFMSCIKPRNNFYKLDLDGSSFGNPVMSGGGGVVRNNKGDIIVGNARSYGMGTNNCTECASWTKFVNSNGD</sequence>
<dbReference type="InterPro" id="IPR012337">
    <property type="entry name" value="RNaseH-like_sf"/>
</dbReference>
<protein>
    <recommendedName>
        <fullName evidence="3">RNase H type-1 domain-containing protein</fullName>
    </recommendedName>
</protein>
<dbReference type="Proteomes" id="UP000516437">
    <property type="component" value="Chromosome 3"/>
</dbReference>
<proteinExistence type="predicted"/>
<evidence type="ECO:0000313" key="2">
    <source>
        <dbReference type="Proteomes" id="UP000516437"/>
    </source>
</evidence>
<evidence type="ECO:0008006" key="3">
    <source>
        <dbReference type="Google" id="ProtNLM"/>
    </source>
</evidence>
<accession>A0A6A1W6C2</accession>
<organism evidence="1 2">
    <name type="scientific">Morella rubra</name>
    <name type="common">Chinese bayberry</name>
    <dbReference type="NCBI Taxonomy" id="262757"/>
    <lineage>
        <taxon>Eukaryota</taxon>
        <taxon>Viridiplantae</taxon>
        <taxon>Streptophyta</taxon>
        <taxon>Embryophyta</taxon>
        <taxon>Tracheophyta</taxon>
        <taxon>Spermatophyta</taxon>
        <taxon>Magnoliopsida</taxon>
        <taxon>eudicotyledons</taxon>
        <taxon>Gunneridae</taxon>
        <taxon>Pentapetalae</taxon>
        <taxon>rosids</taxon>
        <taxon>fabids</taxon>
        <taxon>Fagales</taxon>
        <taxon>Myricaceae</taxon>
        <taxon>Morella</taxon>
    </lineage>
</organism>
<name>A0A6A1W6C2_9ROSI</name>
<reference evidence="1 2" key="1">
    <citation type="journal article" date="2019" name="Plant Biotechnol. J.">
        <title>The red bayberry genome and genetic basis of sex determination.</title>
        <authorList>
            <person name="Jia H.M."/>
            <person name="Jia H.J."/>
            <person name="Cai Q.L."/>
            <person name="Wang Y."/>
            <person name="Zhao H.B."/>
            <person name="Yang W.F."/>
            <person name="Wang G.Y."/>
            <person name="Li Y.H."/>
            <person name="Zhan D.L."/>
            <person name="Shen Y.T."/>
            <person name="Niu Q.F."/>
            <person name="Chang L."/>
            <person name="Qiu J."/>
            <person name="Zhao L."/>
            <person name="Xie H.B."/>
            <person name="Fu W.Y."/>
            <person name="Jin J."/>
            <person name="Li X.W."/>
            <person name="Jiao Y."/>
            <person name="Zhou C.C."/>
            <person name="Tu T."/>
            <person name="Chai C.Y."/>
            <person name="Gao J.L."/>
            <person name="Fan L.J."/>
            <person name="van de Weg E."/>
            <person name="Wang J.Y."/>
            <person name="Gao Z.S."/>
        </authorList>
    </citation>
    <scope>NUCLEOTIDE SEQUENCE [LARGE SCALE GENOMIC DNA]</scope>
    <source>
        <tissue evidence="1">Leaves</tissue>
    </source>
</reference>
<comment type="caution">
    <text evidence="1">The sequence shown here is derived from an EMBL/GenBank/DDBJ whole genome shotgun (WGS) entry which is preliminary data.</text>
</comment>
<keyword evidence="2" id="KW-1185">Reference proteome</keyword>
<dbReference type="AlphaFoldDB" id="A0A6A1W6C2"/>
<dbReference type="OrthoDB" id="1752183at2759"/>
<evidence type="ECO:0000313" key="1">
    <source>
        <dbReference type="EMBL" id="KAB1219258.1"/>
    </source>
</evidence>
<dbReference type="EMBL" id="RXIC02000021">
    <property type="protein sequence ID" value="KAB1219258.1"/>
    <property type="molecule type" value="Genomic_DNA"/>
</dbReference>
<gene>
    <name evidence="1" type="ORF">CJ030_MR3G001259</name>
</gene>